<keyword evidence="2" id="KW-1185">Reference proteome</keyword>
<gene>
    <name evidence="1" type="ORF">NVS88_03135</name>
</gene>
<protein>
    <submittedName>
        <fullName evidence="1">Uncharacterized protein</fullName>
    </submittedName>
</protein>
<dbReference type="Proteomes" id="UP001152755">
    <property type="component" value="Unassembled WGS sequence"/>
</dbReference>
<sequence>MPASAQLPHAAIADFLKHDSTLWTALMAAGQEAEDYWKSIAPVGDKEHALKSGYVDHPGDYRNSIRHKMMHNPTRMKVRVEATDFKAHWIEYGTSKMPAQAPMAKTRDYMRAHGFSS</sequence>
<name>A0A9X4RCG6_9ACTN</name>
<evidence type="ECO:0000313" key="2">
    <source>
        <dbReference type="Proteomes" id="UP001152755"/>
    </source>
</evidence>
<dbReference type="RefSeq" id="WP_277835096.1">
    <property type="nucleotide sequence ID" value="NZ_JAAIVF010000007.1"/>
</dbReference>
<dbReference type="AlphaFoldDB" id="A0A9X4RCG6"/>
<reference evidence="1" key="1">
    <citation type="submission" date="2022-08" db="EMBL/GenBank/DDBJ databases">
        <title>Genome analysis of Corynebacteriales strain.</title>
        <authorList>
            <person name="Lee S.D."/>
        </authorList>
    </citation>
    <scope>NUCLEOTIDE SEQUENCE</scope>
    <source>
        <strain evidence="1">D3-21</strain>
    </source>
</reference>
<evidence type="ECO:0000313" key="1">
    <source>
        <dbReference type="EMBL" id="MDG3013549.1"/>
    </source>
</evidence>
<proteinExistence type="predicted"/>
<accession>A0A9X4RCG6</accession>
<comment type="caution">
    <text evidence="1">The sequence shown here is derived from an EMBL/GenBank/DDBJ whole genome shotgun (WGS) entry which is preliminary data.</text>
</comment>
<organism evidence="1 2">
    <name type="scientific">Speluncibacter jeojiensis</name>
    <dbReference type="NCBI Taxonomy" id="2710754"/>
    <lineage>
        <taxon>Bacteria</taxon>
        <taxon>Bacillati</taxon>
        <taxon>Actinomycetota</taxon>
        <taxon>Actinomycetes</taxon>
        <taxon>Mycobacteriales</taxon>
        <taxon>Speluncibacteraceae</taxon>
        <taxon>Speluncibacter</taxon>
    </lineage>
</organism>
<dbReference type="EMBL" id="JANRHA010000001">
    <property type="protein sequence ID" value="MDG3013549.1"/>
    <property type="molecule type" value="Genomic_DNA"/>
</dbReference>